<evidence type="ECO:0000313" key="1">
    <source>
        <dbReference type="EMBL" id="RDL06501.1"/>
    </source>
</evidence>
<reference evidence="1 2" key="1">
    <citation type="submission" date="2018-07" db="EMBL/GenBank/DDBJ databases">
        <title>Genomic Encyclopedia of Type Strains, Phase III (KMG-III): the genomes of soil and plant-associated and newly described type strains.</title>
        <authorList>
            <person name="Whitman W."/>
        </authorList>
    </citation>
    <scope>NUCLEOTIDE SEQUENCE [LARGE SCALE GENOMIC DNA]</scope>
    <source>
        <strain evidence="1 2">CECT 7031</strain>
    </source>
</reference>
<protein>
    <submittedName>
        <fullName evidence="1">HxlR family transcriptional regulator</fullName>
    </submittedName>
</protein>
<dbReference type="Gene3D" id="1.10.10.10">
    <property type="entry name" value="Winged helix-like DNA-binding domain superfamily/Winged helix DNA-binding domain"/>
    <property type="match status" value="1"/>
</dbReference>
<sequence>MAHTQAEVKPVHICEKFTATFDILGRKWNGLIIEVLLTEGSCRFKDLAQAVTKCSDRVLVERLKELEAEGIVERRTYADSSLIEYVLTERGQSMREMMEAIHNWSDEWQVAKEA</sequence>
<comment type="caution">
    <text evidence="1">The sequence shown here is derived from an EMBL/GenBank/DDBJ whole genome shotgun (WGS) entry which is preliminary data.</text>
</comment>
<accession>A0A288Q5X9</accession>
<dbReference type="InterPro" id="IPR036388">
    <property type="entry name" value="WH-like_DNA-bd_sf"/>
</dbReference>
<dbReference type="Pfam" id="PF01638">
    <property type="entry name" value="HxlR"/>
    <property type="match status" value="1"/>
</dbReference>
<dbReference type="GeneID" id="94545385"/>
<organism evidence="1 2">
    <name type="scientific">Weissella soli</name>
    <dbReference type="NCBI Taxonomy" id="155866"/>
    <lineage>
        <taxon>Bacteria</taxon>
        <taxon>Bacillati</taxon>
        <taxon>Bacillota</taxon>
        <taxon>Bacilli</taxon>
        <taxon>Lactobacillales</taxon>
        <taxon>Lactobacillaceae</taxon>
        <taxon>Weissella</taxon>
    </lineage>
</organism>
<dbReference type="SUPFAM" id="SSF46785">
    <property type="entry name" value="Winged helix' DNA-binding domain"/>
    <property type="match status" value="1"/>
</dbReference>
<dbReference type="KEGG" id="wso:WSWS_00172"/>
<dbReference type="AlphaFoldDB" id="A0A288Q5X9"/>
<dbReference type="RefSeq" id="WP_070229490.1">
    <property type="nucleotide sequence ID" value="NZ_BJYO01000003.1"/>
</dbReference>
<dbReference type="InterPro" id="IPR036390">
    <property type="entry name" value="WH_DNA-bd_sf"/>
</dbReference>
<dbReference type="InterPro" id="IPR002577">
    <property type="entry name" value="HTH_HxlR"/>
</dbReference>
<gene>
    <name evidence="1" type="ORF">DFP99_0879</name>
</gene>
<dbReference type="PROSITE" id="PS51118">
    <property type="entry name" value="HTH_HXLR"/>
    <property type="match status" value="1"/>
</dbReference>
<keyword evidence="2" id="KW-1185">Reference proteome</keyword>
<dbReference type="Proteomes" id="UP000254912">
    <property type="component" value="Unassembled WGS sequence"/>
</dbReference>
<dbReference type="PANTHER" id="PTHR33204">
    <property type="entry name" value="TRANSCRIPTIONAL REGULATOR, MARR FAMILY"/>
    <property type="match status" value="1"/>
</dbReference>
<dbReference type="PANTHER" id="PTHR33204:SF37">
    <property type="entry name" value="HTH-TYPE TRANSCRIPTIONAL REGULATOR YODB"/>
    <property type="match status" value="1"/>
</dbReference>
<evidence type="ECO:0000313" key="2">
    <source>
        <dbReference type="Proteomes" id="UP000254912"/>
    </source>
</evidence>
<proteinExistence type="predicted"/>
<name>A0A288Q5X9_9LACO</name>
<dbReference type="EMBL" id="QRAS01000002">
    <property type="protein sequence ID" value="RDL06501.1"/>
    <property type="molecule type" value="Genomic_DNA"/>
</dbReference>